<feature type="domain" description="HTH luxR-type" evidence="4">
    <location>
        <begin position="1"/>
        <end position="65"/>
    </location>
</feature>
<organism evidence="5 6">
    <name type="scientific">Geodermatophilus saharensis</name>
    <dbReference type="NCBI Taxonomy" id="1137994"/>
    <lineage>
        <taxon>Bacteria</taxon>
        <taxon>Bacillati</taxon>
        <taxon>Actinomycetota</taxon>
        <taxon>Actinomycetes</taxon>
        <taxon>Geodermatophilales</taxon>
        <taxon>Geodermatophilaceae</taxon>
        <taxon>Geodermatophilus</taxon>
    </lineage>
</organism>
<dbReference type="Gene3D" id="1.10.10.10">
    <property type="entry name" value="Winged helix-like DNA-binding domain superfamily/Winged helix DNA-binding domain"/>
    <property type="match status" value="1"/>
</dbReference>
<gene>
    <name evidence="5" type="ORF">SAMN04488107_4723</name>
</gene>
<evidence type="ECO:0000259" key="4">
    <source>
        <dbReference type="PROSITE" id="PS50043"/>
    </source>
</evidence>
<dbReference type="CDD" id="cd06170">
    <property type="entry name" value="LuxR_C_like"/>
    <property type="match status" value="1"/>
</dbReference>
<keyword evidence="3" id="KW-0804">Transcription</keyword>
<dbReference type="PANTHER" id="PTHR44688">
    <property type="entry name" value="DNA-BINDING TRANSCRIPTIONAL ACTIVATOR DEVR_DOSR"/>
    <property type="match status" value="1"/>
</dbReference>
<dbReference type="SUPFAM" id="SSF46894">
    <property type="entry name" value="C-terminal effector domain of the bipartite response regulators"/>
    <property type="match status" value="1"/>
</dbReference>
<dbReference type="InterPro" id="IPR000792">
    <property type="entry name" value="Tscrpt_reg_LuxR_C"/>
</dbReference>
<keyword evidence="6" id="KW-1185">Reference proteome</keyword>
<evidence type="ECO:0000256" key="1">
    <source>
        <dbReference type="ARBA" id="ARBA00023015"/>
    </source>
</evidence>
<reference evidence="6" key="1">
    <citation type="submission" date="2017-06" db="EMBL/GenBank/DDBJ databases">
        <authorList>
            <person name="Varghese N."/>
            <person name="Submissions S."/>
        </authorList>
    </citation>
    <scope>NUCLEOTIDE SEQUENCE [LARGE SCALE GENOMIC DNA]</scope>
    <source>
        <strain evidence="6">DSM 45423</strain>
    </source>
</reference>
<dbReference type="Pfam" id="PF00196">
    <property type="entry name" value="GerE"/>
    <property type="match status" value="1"/>
</dbReference>
<dbReference type="GO" id="GO:0003677">
    <property type="term" value="F:DNA binding"/>
    <property type="evidence" value="ECO:0007669"/>
    <property type="project" value="UniProtKB-KW"/>
</dbReference>
<proteinExistence type="predicted"/>
<dbReference type="OrthoDB" id="483at2"/>
<name>A0A239JDU6_9ACTN</name>
<dbReference type="AlphaFoldDB" id="A0A239JDU6"/>
<dbReference type="Proteomes" id="UP000198386">
    <property type="component" value="Unassembled WGS sequence"/>
</dbReference>
<sequence>DVSTASDLTPQERQVVALVRQGLANRDVAAQLFVSPRTVDFHLRNVFPKLGVTSRTELAALPLDL</sequence>
<dbReference type="SMART" id="SM00421">
    <property type="entry name" value="HTH_LUXR"/>
    <property type="match status" value="1"/>
</dbReference>
<dbReference type="PANTHER" id="PTHR44688:SF16">
    <property type="entry name" value="DNA-BINDING TRANSCRIPTIONAL ACTIVATOR DEVR_DOSR"/>
    <property type="match status" value="1"/>
</dbReference>
<dbReference type="GO" id="GO:0006355">
    <property type="term" value="P:regulation of DNA-templated transcription"/>
    <property type="evidence" value="ECO:0007669"/>
    <property type="project" value="InterPro"/>
</dbReference>
<evidence type="ECO:0000256" key="2">
    <source>
        <dbReference type="ARBA" id="ARBA00023125"/>
    </source>
</evidence>
<evidence type="ECO:0000313" key="6">
    <source>
        <dbReference type="Proteomes" id="UP000198386"/>
    </source>
</evidence>
<keyword evidence="2" id="KW-0238">DNA-binding</keyword>
<evidence type="ECO:0000313" key="5">
    <source>
        <dbReference type="EMBL" id="SNT03772.1"/>
    </source>
</evidence>
<accession>A0A239JDU6</accession>
<protein>
    <submittedName>
        <fullName evidence="5">Regulatory protein, luxR family</fullName>
    </submittedName>
</protein>
<dbReference type="InterPro" id="IPR036388">
    <property type="entry name" value="WH-like_DNA-bd_sf"/>
</dbReference>
<evidence type="ECO:0000256" key="3">
    <source>
        <dbReference type="ARBA" id="ARBA00023163"/>
    </source>
</evidence>
<dbReference type="PRINTS" id="PR00038">
    <property type="entry name" value="HTHLUXR"/>
</dbReference>
<dbReference type="PROSITE" id="PS50043">
    <property type="entry name" value="HTH_LUXR_2"/>
    <property type="match status" value="1"/>
</dbReference>
<dbReference type="RefSeq" id="WP_141233904.1">
    <property type="nucleotide sequence ID" value="NZ_FZOH01000018.1"/>
</dbReference>
<feature type="non-terminal residue" evidence="5">
    <location>
        <position position="1"/>
    </location>
</feature>
<dbReference type="InterPro" id="IPR016032">
    <property type="entry name" value="Sig_transdc_resp-reg_C-effctor"/>
</dbReference>
<keyword evidence="1" id="KW-0805">Transcription regulation</keyword>
<dbReference type="EMBL" id="FZOH01000018">
    <property type="protein sequence ID" value="SNT03772.1"/>
    <property type="molecule type" value="Genomic_DNA"/>
</dbReference>
<dbReference type="PROSITE" id="PS00622">
    <property type="entry name" value="HTH_LUXR_1"/>
    <property type="match status" value="1"/>
</dbReference>